<accession>A0A9X3D718</accession>
<dbReference type="EMBL" id="JAPKFM010000024">
    <property type="protein sequence ID" value="MCX2966258.1"/>
    <property type="molecule type" value="Genomic_DNA"/>
</dbReference>
<evidence type="ECO:0000256" key="1">
    <source>
        <dbReference type="SAM" id="Phobius"/>
    </source>
</evidence>
<comment type="caution">
    <text evidence="2">The sequence shown here is derived from an EMBL/GenBank/DDBJ whole genome shotgun (WGS) entry which is preliminary data.</text>
</comment>
<dbReference type="Proteomes" id="UP001143347">
    <property type="component" value="Unassembled WGS sequence"/>
</dbReference>
<keyword evidence="1" id="KW-0472">Membrane</keyword>
<sequence>MNTTMTLAYAKLPEEVMSNITLIGGWFVFVANMLALVHLVFLGASIAFDKVREHPLAQQITAGEWFTKIIFGVWVVAIAGNIAAAVLVFG</sequence>
<feature type="transmembrane region" description="Helical" evidence="1">
    <location>
        <begin position="20"/>
        <end position="48"/>
    </location>
</feature>
<keyword evidence="3" id="KW-1185">Reference proteome</keyword>
<protein>
    <submittedName>
        <fullName evidence="2">Uncharacterized protein</fullName>
    </submittedName>
</protein>
<reference evidence="2" key="1">
    <citation type="submission" date="2022-10" db="EMBL/GenBank/DDBJ databases">
        <title>WGS of marine actinomycetes from Thailand.</title>
        <authorList>
            <person name="Thawai C."/>
        </authorList>
    </citation>
    <scope>NUCLEOTIDE SEQUENCE</scope>
    <source>
        <strain evidence="2">SW21</strain>
    </source>
</reference>
<proteinExistence type="predicted"/>
<evidence type="ECO:0000313" key="2">
    <source>
        <dbReference type="EMBL" id="MCX2966258.1"/>
    </source>
</evidence>
<keyword evidence="1" id="KW-1133">Transmembrane helix</keyword>
<dbReference type="Pfam" id="PF26260">
    <property type="entry name" value="DUF8064"/>
    <property type="match status" value="1"/>
</dbReference>
<name>A0A9X3D718_9ACTN</name>
<feature type="transmembrane region" description="Helical" evidence="1">
    <location>
        <begin position="69"/>
        <end position="89"/>
    </location>
</feature>
<evidence type="ECO:0000313" key="3">
    <source>
        <dbReference type="Proteomes" id="UP001143347"/>
    </source>
</evidence>
<keyword evidence="1" id="KW-0812">Transmembrane</keyword>
<organism evidence="2 3">
    <name type="scientific">Gordonia aquimaris</name>
    <dbReference type="NCBI Taxonomy" id="2984863"/>
    <lineage>
        <taxon>Bacteria</taxon>
        <taxon>Bacillati</taxon>
        <taxon>Actinomycetota</taxon>
        <taxon>Actinomycetes</taxon>
        <taxon>Mycobacteriales</taxon>
        <taxon>Gordoniaceae</taxon>
        <taxon>Gordonia</taxon>
    </lineage>
</organism>
<dbReference type="RefSeq" id="WP_266063167.1">
    <property type="nucleotide sequence ID" value="NZ_JAPKFM010000024.1"/>
</dbReference>
<dbReference type="AlphaFoldDB" id="A0A9X3D718"/>
<gene>
    <name evidence="2" type="ORF">OSB52_19430</name>
</gene>
<dbReference type="InterPro" id="IPR058377">
    <property type="entry name" value="DUF8064"/>
</dbReference>